<reference evidence="2 3" key="1">
    <citation type="journal article" date="2020" name="J. Phycol.">
        <title>Comparative genome analysis reveals Cyanidiococcus gen. nov., a new extremophilic red algal genus sister to Cyanidioschyzon (Cyanidioschyzonaceae, Rhodophyta).</title>
        <authorList>
            <person name="Liu S.-L."/>
            <person name="Chiang Y.-R."/>
            <person name="Yoon H.S."/>
            <person name="Fu H.-Y."/>
        </authorList>
    </citation>
    <scope>NUCLEOTIDE SEQUENCE [LARGE SCALE GENOMIC DNA]</scope>
    <source>
        <strain evidence="2 3">THAL066</strain>
    </source>
</reference>
<dbReference type="Proteomes" id="UP000530660">
    <property type="component" value="Unassembled WGS sequence"/>
</dbReference>
<evidence type="ECO:0000313" key="3">
    <source>
        <dbReference type="Proteomes" id="UP000530660"/>
    </source>
</evidence>
<name>A0A7J7IKY2_9RHOD</name>
<accession>A0A7J7IKY2</accession>
<dbReference type="AlphaFoldDB" id="A0A7J7IKY2"/>
<keyword evidence="1" id="KW-1133">Transmembrane helix</keyword>
<comment type="caution">
    <text evidence="2">The sequence shown here is derived from an EMBL/GenBank/DDBJ whole genome shotgun (WGS) entry which is preliminary data.</text>
</comment>
<evidence type="ECO:0000313" key="2">
    <source>
        <dbReference type="EMBL" id="KAF6003763.1"/>
    </source>
</evidence>
<organism evidence="2 3">
    <name type="scientific">Cyanidiococcus yangmingshanensis</name>
    <dbReference type="NCBI Taxonomy" id="2690220"/>
    <lineage>
        <taxon>Eukaryota</taxon>
        <taxon>Rhodophyta</taxon>
        <taxon>Bangiophyceae</taxon>
        <taxon>Cyanidiales</taxon>
        <taxon>Cyanidiaceae</taxon>
        <taxon>Cyanidiococcus</taxon>
    </lineage>
</organism>
<keyword evidence="3" id="KW-1185">Reference proteome</keyword>
<sequence>MFLQVHYQKPCSVFVQCLIGVTRSAPSPLLLANASGLSFGYRSQAWRRAAATPVASDRRGCVAFVLTGTFLVSYFPLFFRILNVNVGMQATLDRILSTDPSAWPRSLPQADTVVGLGRDGTDADPLPFQNTTEYVGYFERLAEVELCSELSSVLEAVFRALSTAPSIRQAASTIQVYPRGGPVPFRGPRALSTNVHTAPASSEAATDALLDIPIKIQSKETIFDNDILLLLLDVEEDRGVPSPLLSRVRKEPVLAAVQHRAGSPLTLRLRRDRAEAWLTSQGASSTTPDADETAGGATACRSCVGIRLVSTLNYAREFAALASIDEMDLAADILDPVTGAQRQSA</sequence>
<gene>
    <name evidence="2" type="ORF">F1559_000958</name>
</gene>
<feature type="transmembrane region" description="Helical" evidence="1">
    <location>
        <begin position="61"/>
        <end position="79"/>
    </location>
</feature>
<protein>
    <submittedName>
        <fullName evidence="2">Uncharacterized protein</fullName>
    </submittedName>
</protein>
<dbReference type="EMBL" id="VWRR01000005">
    <property type="protein sequence ID" value="KAF6003763.1"/>
    <property type="molecule type" value="Genomic_DNA"/>
</dbReference>
<evidence type="ECO:0000256" key="1">
    <source>
        <dbReference type="SAM" id="Phobius"/>
    </source>
</evidence>
<keyword evidence="1" id="KW-0812">Transmembrane</keyword>
<keyword evidence="1" id="KW-0472">Membrane</keyword>
<proteinExistence type="predicted"/>